<evidence type="ECO:0000256" key="2">
    <source>
        <dbReference type="ARBA" id="ARBA00022617"/>
    </source>
</evidence>
<dbReference type="PROSITE" id="PS00086">
    <property type="entry name" value="CYTOCHROME_P450"/>
    <property type="match status" value="1"/>
</dbReference>
<comment type="function">
    <text evidence="7">Cytochromes P450 are a group of heme-thiolate monooxygenases. They oxidize a variety of structurally unrelated compounds, including steroids, fatty acids, and xenobiotics.</text>
</comment>
<evidence type="ECO:0000256" key="4">
    <source>
        <dbReference type="ARBA" id="ARBA00023002"/>
    </source>
</evidence>
<evidence type="ECO:0000256" key="5">
    <source>
        <dbReference type="ARBA" id="ARBA00023004"/>
    </source>
</evidence>
<dbReference type="AlphaFoldDB" id="A0A1B1AG86"/>
<dbReference type="PANTHER" id="PTHR46696:SF1">
    <property type="entry name" value="CYTOCHROME P450 YJIB-RELATED"/>
    <property type="match status" value="1"/>
</dbReference>
<evidence type="ECO:0000313" key="10">
    <source>
        <dbReference type="Proteomes" id="UP000092498"/>
    </source>
</evidence>
<dbReference type="GO" id="GO:0005506">
    <property type="term" value="F:iron ion binding"/>
    <property type="evidence" value="ECO:0007669"/>
    <property type="project" value="InterPro"/>
</dbReference>
<gene>
    <name evidence="9" type="ORF">ATE48_06380</name>
</gene>
<dbReference type="PRINTS" id="PR00359">
    <property type="entry name" value="BP450"/>
</dbReference>
<evidence type="ECO:0000256" key="6">
    <source>
        <dbReference type="ARBA" id="ARBA00023033"/>
    </source>
</evidence>
<evidence type="ECO:0000256" key="8">
    <source>
        <dbReference type="RuleBase" id="RU000461"/>
    </source>
</evidence>
<dbReference type="InterPro" id="IPR036396">
    <property type="entry name" value="Cyt_P450_sf"/>
</dbReference>
<dbReference type="Proteomes" id="UP000092498">
    <property type="component" value="Chromosome"/>
</dbReference>
<reference evidence="9 10" key="1">
    <citation type="submission" date="2015-11" db="EMBL/GenBank/DDBJ databases">
        <title>Whole-Genome Sequence of Candidatus Oderbacter manganicum from the National Park Lower Oder Valley, Germany.</title>
        <authorList>
            <person name="Braun B."/>
            <person name="Liere K."/>
            <person name="Szewzyk U."/>
        </authorList>
    </citation>
    <scope>NUCLEOTIDE SEQUENCE [LARGE SCALE GENOMIC DNA]</scope>
    <source>
        <strain evidence="9 10">OTSz_A_272</strain>
    </source>
</reference>
<dbReference type="Gene3D" id="1.10.630.10">
    <property type="entry name" value="Cytochrome P450"/>
    <property type="match status" value="1"/>
</dbReference>
<evidence type="ECO:0000313" key="9">
    <source>
        <dbReference type="EMBL" id="ANP45568.1"/>
    </source>
</evidence>
<protein>
    <recommendedName>
        <fullName evidence="11">Cytochrome</fullName>
    </recommendedName>
</protein>
<dbReference type="InterPro" id="IPR001128">
    <property type="entry name" value="Cyt_P450"/>
</dbReference>
<sequence length="413" mass="45987">MADQNPPPPILQLTPLNPDFRDDPHAIYRRLRESHPVYRDEMAGSNIVTRYKIARETLNDRTMLRGPDKVDPPGPFTQRLVETFERDPQTGEPRTNSILLMDEPHHSRVRPPIAKALYARAAKCKPLVDEIIDEKFGAVEPKGGFDLLSEFAIPLPIDVIGAILGVDVERRAEFRDWSEGVIQVLNPFRTPEQTAYLERAGEAIRNYFEAQIAERRANPQDDLITDVVRLQAAGAELKDAEIVSNLIGLLVGGNLTTSDLIGNGVYALLTHPNELAKLKADPSIVAQVVEEVLRYDGPVDITARVTPRDMEIGGCPMKARQSVITLLRSANHDPDVFENPDVFDASRKPGPHIAFGGGSHICIGAPLARIEAQAALLKLFQRFPNLRLARPNEKPERRTLPFFNGIQRLDVLI</sequence>
<keyword evidence="2 8" id="KW-0349">Heme</keyword>
<keyword evidence="3 8" id="KW-0479">Metal-binding</keyword>
<dbReference type="Pfam" id="PF00067">
    <property type="entry name" value="p450"/>
    <property type="match status" value="1"/>
</dbReference>
<evidence type="ECO:0000256" key="3">
    <source>
        <dbReference type="ARBA" id="ARBA00022723"/>
    </source>
</evidence>
<dbReference type="OrthoDB" id="9801155at2"/>
<evidence type="ECO:0000256" key="1">
    <source>
        <dbReference type="ARBA" id="ARBA00010617"/>
    </source>
</evidence>
<dbReference type="PANTHER" id="PTHR46696">
    <property type="entry name" value="P450, PUTATIVE (EUROFUNG)-RELATED"/>
    <property type="match status" value="1"/>
</dbReference>
<dbReference type="KEGG" id="cbot:ATE48_06380"/>
<dbReference type="SUPFAM" id="SSF48264">
    <property type="entry name" value="Cytochrome P450"/>
    <property type="match status" value="1"/>
</dbReference>
<organism evidence="9 10">
    <name type="scientific">Candidatus Viadribacter manganicus</name>
    <dbReference type="NCBI Taxonomy" id="1759059"/>
    <lineage>
        <taxon>Bacteria</taxon>
        <taxon>Pseudomonadati</taxon>
        <taxon>Pseudomonadota</taxon>
        <taxon>Alphaproteobacteria</taxon>
        <taxon>Hyphomonadales</taxon>
        <taxon>Hyphomonadaceae</taxon>
        <taxon>Candidatus Viadribacter</taxon>
    </lineage>
</organism>
<dbReference type="CDD" id="cd20625">
    <property type="entry name" value="CYP164-like"/>
    <property type="match status" value="1"/>
</dbReference>
<dbReference type="GO" id="GO:0016705">
    <property type="term" value="F:oxidoreductase activity, acting on paired donors, with incorporation or reduction of molecular oxygen"/>
    <property type="evidence" value="ECO:0007669"/>
    <property type="project" value="InterPro"/>
</dbReference>
<keyword evidence="6 8" id="KW-0503">Monooxygenase</keyword>
<dbReference type="InterPro" id="IPR002397">
    <property type="entry name" value="Cyt_P450_B"/>
</dbReference>
<keyword evidence="4 8" id="KW-0560">Oxidoreductase</keyword>
<accession>A0A1B1AG86</accession>
<dbReference type="GO" id="GO:0004497">
    <property type="term" value="F:monooxygenase activity"/>
    <property type="evidence" value="ECO:0007669"/>
    <property type="project" value="UniProtKB-KW"/>
</dbReference>
<dbReference type="FunFam" id="1.10.630.10:FF:000018">
    <property type="entry name" value="Cytochrome P450 monooxygenase"/>
    <property type="match status" value="1"/>
</dbReference>
<dbReference type="EMBL" id="CP013244">
    <property type="protein sequence ID" value="ANP45568.1"/>
    <property type="molecule type" value="Genomic_DNA"/>
</dbReference>
<keyword evidence="5 8" id="KW-0408">Iron</keyword>
<comment type="similarity">
    <text evidence="1 8">Belongs to the cytochrome P450 family.</text>
</comment>
<dbReference type="GO" id="GO:0020037">
    <property type="term" value="F:heme binding"/>
    <property type="evidence" value="ECO:0007669"/>
    <property type="project" value="InterPro"/>
</dbReference>
<dbReference type="InParanoid" id="A0A1B1AG86"/>
<evidence type="ECO:0000256" key="7">
    <source>
        <dbReference type="ARBA" id="ARBA00043906"/>
    </source>
</evidence>
<dbReference type="InterPro" id="IPR017972">
    <property type="entry name" value="Cyt_P450_CS"/>
</dbReference>
<name>A0A1B1AG86_9PROT</name>
<evidence type="ECO:0008006" key="11">
    <source>
        <dbReference type="Google" id="ProtNLM"/>
    </source>
</evidence>
<keyword evidence="10" id="KW-1185">Reference proteome</keyword>
<dbReference type="RefSeq" id="WP_066769088.1">
    <property type="nucleotide sequence ID" value="NZ_CP013244.1"/>
</dbReference>
<dbReference type="STRING" id="1759059.ATE48_06380"/>
<proteinExistence type="inferred from homology"/>